<dbReference type="EMBL" id="JAACXV010008093">
    <property type="protein sequence ID" value="KAF7276175.1"/>
    <property type="molecule type" value="Genomic_DNA"/>
</dbReference>
<evidence type="ECO:0000313" key="1">
    <source>
        <dbReference type="EMBL" id="KAF7276175.1"/>
    </source>
</evidence>
<keyword evidence="2" id="KW-1185">Reference proteome</keyword>
<reference evidence="1" key="1">
    <citation type="submission" date="2020-08" db="EMBL/GenBank/DDBJ databases">
        <title>Genome sequencing and assembly of the red palm weevil Rhynchophorus ferrugineus.</title>
        <authorList>
            <person name="Dias G.B."/>
            <person name="Bergman C.M."/>
            <person name="Manee M."/>
        </authorList>
    </citation>
    <scope>NUCLEOTIDE SEQUENCE</scope>
    <source>
        <strain evidence="1">AA-2017</strain>
        <tissue evidence="1">Whole larva</tissue>
    </source>
</reference>
<evidence type="ECO:0000313" key="2">
    <source>
        <dbReference type="Proteomes" id="UP000625711"/>
    </source>
</evidence>
<dbReference type="AlphaFoldDB" id="A0A834IDQ7"/>
<accession>A0A834IDQ7</accession>
<feature type="non-terminal residue" evidence="1">
    <location>
        <position position="49"/>
    </location>
</feature>
<sequence length="49" mass="5408">MVVTQNRPEIPTCDVNHGPKLKAIINDTPILIPITAMAFERCSSRVTSE</sequence>
<organism evidence="1 2">
    <name type="scientific">Rhynchophorus ferrugineus</name>
    <name type="common">Red palm weevil</name>
    <name type="synonym">Curculio ferrugineus</name>
    <dbReference type="NCBI Taxonomy" id="354439"/>
    <lineage>
        <taxon>Eukaryota</taxon>
        <taxon>Metazoa</taxon>
        <taxon>Ecdysozoa</taxon>
        <taxon>Arthropoda</taxon>
        <taxon>Hexapoda</taxon>
        <taxon>Insecta</taxon>
        <taxon>Pterygota</taxon>
        <taxon>Neoptera</taxon>
        <taxon>Endopterygota</taxon>
        <taxon>Coleoptera</taxon>
        <taxon>Polyphaga</taxon>
        <taxon>Cucujiformia</taxon>
        <taxon>Curculionidae</taxon>
        <taxon>Dryophthorinae</taxon>
        <taxon>Rhynchophorus</taxon>
    </lineage>
</organism>
<proteinExistence type="predicted"/>
<protein>
    <submittedName>
        <fullName evidence="1">Uncharacterized protein</fullName>
    </submittedName>
</protein>
<comment type="caution">
    <text evidence="1">The sequence shown here is derived from an EMBL/GenBank/DDBJ whole genome shotgun (WGS) entry which is preliminary data.</text>
</comment>
<gene>
    <name evidence="1" type="ORF">GWI33_010849</name>
</gene>
<dbReference type="Proteomes" id="UP000625711">
    <property type="component" value="Unassembled WGS sequence"/>
</dbReference>
<name>A0A834IDQ7_RHYFE</name>